<gene>
    <name evidence="2" type="ORF">GCM10023213_07780</name>
</gene>
<dbReference type="EMBL" id="BAABIA010000002">
    <property type="protein sequence ID" value="GAA5135079.1"/>
    <property type="molecule type" value="Genomic_DNA"/>
</dbReference>
<dbReference type="Proteomes" id="UP001499852">
    <property type="component" value="Unassembled WGS sequence"/>
</dbReference>
<proteinExistence type="predicted"/>
<comment type="caution">
    <text evidence="2">The sequence shown here is derived from an EMBL/GenBank/DDBJ whole genome shotgun (WGS) entry which is preliminary data.</text>
</comment>
<organism evidence="2 3">
    <name type="scientific">Prosthecobacter algae</name>
    <dbReference type="NCBI Taxonomy" id="1144682"/>
    <lineage>
        <taxon>Bacteria</taxon>
        <taxon>Pseudomonadati</taxon>
        <taxon>Verrucomicrobiota</taxon>
        <taxon>Verrucomicrobiia</taxon>
        <taxon>Verrucomicrobiales</taxon>
        <taxon>Verrucomicrobiaceae</taxon>
        <taxon>Prosthecobacter</taxon>
    </lineage>
</organism>
<dbReference type="InterPro" id="IPR046919">
    <property type="entry name" value="ABC-3C_CTD10"/>
</dbReference>
<dbReference type="Pfam" id="PF20275">
    <property type="entry name" value="CTD10"/>
    <property type="match status" value="1"/>
</dbReference>
<evidence type="ECO:0000259" key="1">
    <source>
        <dbReference type="Pfam" id="PF20275"/>
    </source>
</evidence>
<accession>A0ABP9NVS7</accession>
<dbReference type="RefSeq" id="WP_345735053.1">
    <property type="nucleotide sequence ID" value="NZ_BAABIA010000002.1"/>
</dbReference>
<reference evidence="3" key="1">
    <citation type="journal article" date="2019" name="Int. J. Syst. Evol. Microbiol.">
        <title>The Global Catalogue of Microorganisms (GCM) 10K type strain sequencing project: providing services to taxonomists for standard genome sequencing and annotation.</title>
        <authorList>
            <consortium name="The Broad Institute Genomics Platform"/>
            <consortium name="The Broad Institute Genome Sequencing Center for Infectious Disease"/>
            <person name="Wu L."/>
            <person name="Ma J."/>
        </authorList>
    </citation>
    <scope>NUCLEOTIDE SEQUENCE [LARGE SCALE GENOMIC DNA]</scope>
    <source>
        <strain evidence="3">JCM 18053</strain>
    </source>
</reference>
<evidence type="ECO:0000313" key="2">
    <source>
        <dbReference type="EMBL" id="GAA5135079.1"/>
    </source>
</evidence>
<evidence type="ECO:0000313" key="3">
    <source>
        <dbReference type="Proteomes" id="UP001499852"/>
    </source>
</evidence>
<name>A0ABP9NVS7_9BACT</name>
<keyword evidence="3" id="KW-1185">Reference proteome</keyword>
<protein>
    <recommendedName>
        <fullName evidence="1">ABC-three component systems C-terminal domain-containing protein</fullName>
    </recommendedName>
</protein>
<feature type="domain" description="ABC-three component systems C-terminal" evidence="1">
    <location>
        <begin position="170"/>
        <end position="293"/>
    </location>
</feature>
<sequence length="300" mass="34081">MDLKQAYYELRFENAFRSTKGDAFQTFFEKLMGLVYKADFMACRPWGNQGDRKNDGFLKSERRLFQVYAPNEMEAAKAIDKITEDFAGAMVHWGHDFDKWVFAHNAVDGLPPHVQALILKLEKDNSGIKLEPWGLEEFRLIFRKISEDDLAAWFGPVPSEQTKLELGFGDLQIVLERVADHPVVPNQQVKDVPMRKIEANALSESVATLLKAGMAKAPLVADFFNRWHDETFGERVAVAFRNKYQELRGKSGPDQIFSDLESWAGGAERGTPKHQLAVLAVLAYYFDSCDIFEEPRGVTP</sequence>